<reference evidence="7" key="1">
    <citation type="submission" date="2021-06" db="EMBL/GenBank/DDBJ databases">
        <authorList>
            <person name="Huq M.A."/>
        </authorList>
    </citation>
    <scope>NUCLEOTIDE SEQUENCE</scope>
    <source>
        <strain evidence="7">MAH-26</strain>
    </source>
</reference>
<dbReference type="GO" id="GO:0005975">
    <property type="term" value="P:carbohydrate metabolic process"/>
    <property type="evidence" value="ECO:0007669"/>
    <property type="project" value="InterPro"/>
</dbReference>
<evidence type="ECO:0000256" key="1">
    <source>
        <dbReference type="ARBA" id="ARBA00022801"/>
    </source>
</evidence>
<dbReference type="PANTHER" id="PTHR43301:SF3">
    <property type="entry name" value="ARABINAN ENDO-1,5-ALPHA-L-ARABINOSIDASE A-RELATED"/>
    <property type="match status" value="1"/>
</dbReference>
<evidence type="ECO:0000256" key="5">
    <source>
        <dbReference type="RuleBase" id="RU361187"/>
    </source>
</evidence>
<dbReference type="RefSeq" id="WP_217790549.1">
    <property type="nucleotide sequence ID" value="NZ_JAHSPG010000003.1"/>
</dbReference>
<dbReference type="PANTHER" id="PTHR43301">
    <property type="entry name" value="ARABINAN ENDO-1,5-ALPHA-L-ARABINOSIDASE"/>
    <property type="match status" value="1"/>
</dbReference>
<organism evidence="7 8">
    <name type="scientific">Pinibacter aurantiacus</name>
    <dbReference type="NCBI Taxonomy" id="2851599"/>
    <lineage>
        <taxon>Bacteria</taxon>
        <taxon>Pseudomonadati</taxon>
        <taxon>Bacteroidota</taxon>
        <taxon>Chitinophagia</taxon>
        <taxon>Chitinophagales</taxon>
        <taxon>Chitinophagaceae</taxon>
        <taxon>Pinibacter</taxon>
    </lineage>
</organism>
<evidence type="ECO:0000313" key="8">
    <source>
        <dbReference type="Proteomes" id="UP000812270"/>
    </source>
</evidence>
<keyword evidence="8" id="KW-1185">Reference proteome</keyword>
<evidence type="ECO:0000256" key="2">
    <source>
        <dbReference type="ARBA" id="ARBA00023295"/>
    </source>
</evidence>
<dbReference type="InterPro" id="IPR006710">
    <property type="entry name" value="Glyco_hydro_43"/>
</dbReference>
<accession>A0A9E2S6D8</accession>
<evidence type="ECO:0000256" key="3">
    <source>
        <dbReference type="PIRSR" id="PIRSR606710-1"/>
    </source>
</evidence>
<feature type="site" description="Important for catalytic activity, responsible for pKa modulation of the active site Glu and correct orientation of both the proton donor and substrate" evidence="4">
    <location>
        <position position="155"/>
    </location>
</feature>
<protein>
    <submittedName>
        <fullName evidence="7">Glycoside hydrolase family 43 protein</fullName>
    </submittedName>
</protein>
<evidence type="ECO:0000313" key="7">
    <source>
        <dbReference type="EMBL" id="MBV4356916.1"/>
    </source>
</evidence>
<proteinExistence type="inferred from homology"/>
<keyword evidence="2 5" id="KW-0326">Glycosidase</keyword>
<comment type="caution">
    <text evidence="7">The sequence shown here is derived from an EMBL/GenBank/DDBJ whole genome shotgun (WGS) entry which is preliminary data.</text>
</comment>
<comment type="similarity">
    <text evidence="5">Belongs to the glycosyl hydrolase 43 family.</text>
</comment>
<dbReference type="EMBL" id="JAHSPG010000003">
    <property type="protein sequence ID" value="MBV4356916.1"/>
    <property type="molecule type" value="Genomic_DNA"/>
</dbReference>
<evidence type="ECO:0000256" key="4">
    <source>
        <dbReference type="PIRSR" id="PIRSR606710-2"/>
    </source>
</evidence>
<evidence type="ECO:0000256" key="6">
    <source>
        <dbReference type="SAM" id="SignalP"/>
    </source>
</evidence>
<keyword evidence="1 5" id="KW-0378">Hydrolase</keyword>
<gene>
    <name evidence="7" type="ORF">KTO63_07165</name>
</gene>
<dbReference type="Proteomes" id="UP000812270">
    <property type="component" value="Unassembled WGS sequence"/>
</dbReference>
<keyword evidence="6" id="KW-0732">Signal</keyword>
<feature type="active site" description="Proton donor" evidence="3">
    <location>
        <position position="213"/>
    </location>
</feature>
<feature type="signal peptide" evidence="6">
    <location>
        <begin position="1"/>
        <end position="22"/>
    </location>
</feature>
<feature type="active site" description="Proton acceptor" evidence="3">
    <location>
        <position position="38"/>
    </location>
</feature>
<dbReference type="AlphaFoldDB" id="A0A9E2S6D8"/>
<dbReference type="InterPro" id="IPR050727">
    <property type="entry name" value="GH43_arabinanases"/>
</dbReference>
<dbReference type="CDD" id="cd08999">
    <property type="entry name" value="GH43_ABN-like"/>
    <property type="match status" value="1"/>
</dbReference>
<feature type="chain" id="PRO_5038856107" evidence="6">
    <location>
        <begin position="23"/>
        <end position="334"/>
    </location>
</feature>
<sequence length="334" mass="37441">MKHNILTIAFLVLLFFCCDAQKKSIAVTNPVLDMDFPDPTVINVHGKYFAYATNGSYQGKTLNIRIASSTDLQHWKIEGDALPQKPSWASTTQDFWAPDVIYDQSLNKYVMFYSGKSDDTTTDKCLGVAFADKPEGPFVDKGSPLICGKSFINIDPKALIDPKSGKKLLYWGSAFEPIKVQEMETDWQHFKTGSAPQPMVWPGKEKEYTHLIEGGWVDYANDHYYLYYSGDNCCGNKANYAVLVARSKNAFGPFETLGTNNGTNKSVILEKDSVWLAPGHNSIFRDNNGQTWIAFHAIKKATVKAGPEGNHYYGRVMCLKKIVYKNGWPVLVEN</sequence>
<name>A0A9E2S6D8_9BACT</name>
<dbReference type="GO" id="GO:0004553">
    <property type="term" value="F:hydrolase activity, hydrolyzing O-glycosyl compounds"/>
    <property type="evidence" value="ECO:0007669"/>
    <property type="project" value="InterPro"/>
</dbReference>
<dbReference type="Pfam" id="PF04616">
    <property type="entry name" value="Glyco_hydro_43"/>
    <property type="match status" value="1"/>
</dbReference>